<name>A0A0K2SR29_ROTCP</name>
<evidence type="ECO:0000256" key="2">
    <source>
        <dbReference type="ARBA" id="ARBA00022611"/>
    </source>
</evidence>
<comment type="subcellular location">
    <subcellularLocation>
        <location evidence="6">Virion</location>
    </subcellularLocation>
    <text evidence="6">Inner capsid protein. Also found in spherical cytoplasmic structures, called virus factories, that appear early after infection and are the site of viral replication and packaging.</text>
</comment>
<evidence type="ECO:0000313" key="8">
    <source>
        <dbReference type="EMBL" id="BAS29986.1"/>
    </source>
</evidence>
<comment type="similarity">
    <text evidence="6">Belongs to the rotavirus VP2 family.</text>
</comment>
<keyword evidence="3 6" id="KW-0946">Virion</keyword>
<dbReference type="GO" id="GO:0039625">
    <property type="term" value="C:viral inner capsid"/>
    <property type="evidence" value="ECO:0007669"/>
    <property type="project" value="UniProtKB-UniRule"/>
</dbReference>
<dbReference type="HAMAP" id="MF_04123">
    <property type="entry name" value="Rota_VP2"/>
    <property type="match status" value="1"/>
</dbReference>
<evidence type="ECO:0000256" key="7">
    <source>
        <dbReference type="SAM" id="MobiDB-lite"/>
    </source>
</evidence>
<dbReference type="GO" id="GO:0019013">
    <property type="term" value="C:viral nucleocapsid"/>
    <property type="evidence" value="ECO:0007669"/>
    <property type="project" value="UniProtKB-UniRule"/>
</dbReference>
<evidence type="ECO:0000256" key="1">
    <source>
        <dbReference type="ARBA" id="ARBA00022561"/>
    </source>
</evidence>
<dbReference type="EMBL" id="AB576630">
    <property type="protein sequence ID" value="BAS29986.1"/>
    <property type="molecule type" value="Genomic_RNA"/>
</dbReference>
<evidence type="ECO:0000256" key="6">
    <source>
        <dbReference type="HAMAP-Rule" id="MF_04123"/>
    </source>
</evidence>
<dbReference type="GO" id="GO:0039616">
    <property type="term" value="C:T=2 icosahedral viral capsid"/>
    <property type="evidence" value="ECO:0007669"/>
    <property type="project" value="UniProtKB-UniRule"/>
</dbReference>
<evidence type="ECO:0000256" key="5">
    <source>
        <dbReference type="ARBA" id="ARBA00022996"/>
    </source>
</evidence>
<proteinExistence type="inferred from homology"/>
<keyword evidence="1 6" id="KW-0167">Capsid protein</keyword>
<evidence type="ECO:0000313" key="9">
    <source>
        <dbReference type="Proteomes" id="UP000105555"/>
    </source>
</evidence>
<protein>
    <recommendedName>
        <fullName evidence="6">Inner capsid protein VP2</fullName>
    </recommendedName>
</protein>
<feature type="compositionally biased region" description="Basic and acidic residues" evidence="7">
    <location>
        <begin position="73"/>
        <end position="111"/>
    </location>
</feature>
<dbReference type="InterPro" id="IPR007779">
    <property type="entry name" value="Rotavirus_VP2"/>
</dbReference>
<accession>A0A0K2SR29</accession>
<comment type="subunit">
    <text evidence="6">Homodecamer; each decamer is made up of two conformers of VP2, called VP2A and VP2B. Interacts with a VP1-VP3 complex. Interacts with the intermediate capsid protein VP6. Interacts with NSP5. Interacts (via N-terminus) with NSP2.</text>
</comment>
<dbReference type="Proteomes" id="UP000105555">
    <property type="component" value="Genome"/>
</dbReference>
<comment type="function">
    <text evidence="6">Inner capsid protein that self-assembles to form an icosahedral capsid with a T=2 symmetry, which consists of 120 copies of VP2, with channels at each of its five-fold vertices. This capsid constitutes the innermost concentric layer of the viral mature particle. It encapsidates the polymerase VP1, the capping enzyme VP3 and the genomic dsRNA, thereby defining the core. The innermost VP2 capsid and the intermediate VP6 capsid remain intact following cell entry to protect the dsRNA from degradation and to prevent unfavorable antiviral responses in the host cell during all the replication cycle of the virus. Nascent transcripts are transcribed within the structural confines of this double-layered particle (DLP) and are extruded through the channels formed by VP2 N-termini. VP2 is required for the replicase activity of VP1 polymerase. Probably recruits a copy of a VP1-VP3 complex, potentially along with a segment of plus-strand RNA, as a decamer of VP2 assembles. May activate the autoinhibited VP1/RNA complex to coordinate packaging and genome replication.</text>
</comment>
<reference evidence="9" key="1">
    <citation type="journal article" date="2011" name="Emerg. Infect. Dis.">
        <title>Porcine rotavirus closely related to novel group of human rotaviruses.</title>
        <authorList>
            <person name="Wakuda M."/>
            <person name="Ide T."/>
            <person name="Sasaki J."/>
            <person name="Komoto S."/>
            <person name="Ishii J."/>
            <person name="Sanekata T."/>
            <person name="Taniguchi K."/>
        </authorList>
    </citation>
    <scope>NUCLEOTIDE SEQUENCE [LARGE SCALE GENOMIC DNA]</scope>
</reference>
<feature type="region of interest" description="Disordered" evidence="7">
    <location>
        <begin position="72"/>
        <end position="111"/>
    </location>
</feature>
<evidence type="ECO:0000256" key="4">
    <source>
        <dbReference type="ARBA" id="ARBA00022884"/>
    </source>
</evidence>
<keyword evidence="2 6" id="KW-1141">T=2 icosahedral capsid protein</keyword>
<organism evidence="8 9">
    <name type="scientific">Porcine rotavirus</name>
    <dbReference type="NCBI Taxonomy" id="10913"/>
    <lineage>
        <taxon>Viruses</taxon>
        <taxon>Riboviria</taxon>
        <taxon>Orthornavirae</taxon>
        <taxon>Duplornaviricota</taxon>
        <taxon>Resentoviricetes</taxon>
        <taxon>Reovirales</taxon>
        <taxon>Sedoreoviridae</taxon>
        <taxon>Rotavirus</taxon>
        <taxon>Rotavirus tritogastroenteritidis</taxon>
        <taxon>Rotavirus C</taxon>
    </lineage>
</organism>
<keyword evidence="5 6" id="KW-1153">Inner capsid protein</keyword>
<sequence length="982" mass="112113">MEVIDKLNTTLEKLKQVKDKKEYQNIHDNFLQELDSFEVTDVDDDEWKEFLRLVKSIISVLKSNKIKTTPLENELKQKEKQRDNKDKNEKENKDEEKNQNGSKDEQQAEENKDTLMDKVLKATASGTTNPYSSDVLEIRTILSKTLFVDTDTEAYSVYVPEQHELSAEPIRIELKTLDKYNTKVNILKQAIIVPANNPLLADTYGAPEILYSTDFFNDIMENSKDGLQLYFFDKALGLKKELPNLPFISALSKDVNPLNPLNSICKSFNQEKYYDMVMDRTDRGLDVRRAAVQFDNMVVDTQNRTVQFNVRLHPFDLQLMRIAQQFAEPMQDLAPVIREYMLLGADGYVITQKTRLDRDQQLIATRRSNVFDRICELSGPLYRSRIIHSMRMMSKLWRTNVFKTSLENEITNIYAAAEVSMVTIDATTSALSTINIASAEQTLNALLNMAFFRCELDLIGGQSSFGAAMSAMIALVVLPTNPENMDDETFDILCNLVYNELIAWANDRPVFVRRAGDTNAFTRFVNAGLNRDITNYMRFVLLRRPWLPLVNSRDVRRNCHVLVPNIDLANINDQSYMAVNNFLNGIIEASRRNPNPNKTISANSFRKLMKNMRDVCINKMMPMIRLIRYNVERVGRIINYLPYTADIYDIDRALRDERLRIKIPMSGFLSLIMGITKAPDAFDWAQLLTFADDVRRMDFAEAIAVEDSASVAIMKNDANRALSKKEIFINDIKPPTPTVASIARIPSATLTAIFSDRQLVNLIRNTHSFRTINEIANALRAAFDNSPTSQHGIGKGALLHPVPQEFGRSSQFVRRDNIILQRPAGVQNFNIEDLKQGRYFQGLTAQIRARQPVLINGPIPLRISDAADIEQVTLAFLTMNSPYDSYIDPKDLRQQRLLSDREVDLFIDQNPARPNDAFDNIMARTSVFVLDAPRAIVPINPQRLNLPYHDVMVTDSVTKFLEFTVALTPDLQLFNGLLVFEQ</sequence>
<dbReference type="Pfam" id="PF25649">
    <property type="entry name" value="Rotavirus_VP2"/>
    <property type="match status" value="1"/>
</dbReference>
<evidence type="ECO:0000256" key="3">
    <source>
        <dbReference type="ARBA" id="ARBA00022844"/>
    </source>
</evidence>
<keyword evidence="4 6" id="KW-0694">RNA-binding</keyword>
<dbReference type="GO" id="GO:0003723">
    <property type="term" value="F:RNA binding"/>
    <property type="evidence" value="ECO:0007669"/>
    <property type="project" value="UniProtKB-UniRule"/>
</dbReference>